<dbReference type="PROSITE" id="PS00108">
    <property type="entry name" value="PROTEIN_KINASE_ST"/>
    <property type="match status" value="1"/>
</dbReference>
<keyword evidence="2 17" id="KW-0723">Serine/threonine-protein kinase</keyword>
<dbReference type="CDD" id="cd00028">
    <property type="entry name" value="B_lectin"/>
    <property type="match status" value="1"/>
</dbReference>
<keyword evidence="10 20" id="KW-1133">Transmembrane helix</keyword>
<keyword evidence="11 20" id="KW-0472">Membrane</keyword>
<keyword evidence="13" id="KW-0675">Receptor</keyword>
<comment type="catalytic activity">
    <reaction evidence="16 17">
        <text>L-seryl-[protein] + ATP = O-phospho-L-seryl-[protein] + ADP + H(+)</text>
        <dbReference type="Rhea" id="RHEA:17989"/>
        <dbReference type="Rhea" id="RHEA-COMP:9863"/>
        <dbReference type="Rhea" id="RHEA-COMP:11604"/>
        <dbReference type="ChEBI" id="CHEBI:15378"/>
        <dbReference type="ChEBI" id="CHEBI:29999"/>
        <dbReference type="ChEBI" id="CHEBI:30616"/>
        <dbReference type="ChEBI" id="CHEBI:83421"/>
        <dbReference type="ChEBI" id="CHEBI:456216"/>
        <dbReference type="EC" id="2.7.11.1"/>
    </reaction>
</comment>
<dbReference type="PROSITE" id="PS50927">
    <property type="entry name" value="BULB_LECTIN"/>
    <property type="match status" value="1"/>
</dbReference>
<dbReference type="InterPro" id="IPR011009">
    <property type="entry name" value="Kinase-like_dom_sf"/>
</dbReference>
<keyword evidence="9 17" id="KW-0067">ATP-binding</keyword>
<dbReference type="Pfam" id="PF00954">
    <property type="entry name" value="S_locus_glycop"/>
    <property type="match status" value="1"/>
</dbReference>
<reference evidence="25" key="2">
    <citation type="submission" date="2025-08" db="UniProtKB">
        <authorList>
            <consortium name="RefSeq"/>
        </authorList>
    </citation>
    <scope>IDENTIFICATION</scope>
</reference>
<keyword evidence="7 17" id="KW-0547">Nucleotide-binding</keyword>
<dbReference type="CDD" id="cd00054">
    <property type="entry name" value="EGF_CA"/>
    <property type="match status" value="1"/>
</dbReference>
<dbReference type="PANTHER" id="PTHR47976">
    <property type="entry name" value="G-TYPE LECTIN S-RECEPTOR-LIKE SERINE/THREONINE-PROTEIN KINASE SD2-5"/>
    <property type="match status" value="1"/>
</dbReference>
<dbReference type="PANTHER" id="PTHR47976:SF7">
    <property type="entry name" value="RECEPTOR-LIKE SERINE_THREONINE-PROTEIN KINASE"/>
    <property type="match status" value="1"/>
</dbReference>
<dbReference type="GeneID" id="107003257"/>
<dbReference type="PROSITE" id="PS50026">
    <property type="entry name" value="EGF_3"/>
    <property type="match status" value="1"/>
</dbReference>
<dbReference type="Pfam" id="PF01453">
    <property type="entry name" value="B_lectin"/>
    <property type="match status" value="1"/>
</dbReference>
<keyword evidence="6" id="KW-0732">Signal</keyword>
<dbReference type="Proteomes" id="UP000694930">
    <property type="component" value="Chromosome 11"/>
</dbReference>
<evidence type="ECO:0000259" key="22">
    <source>
        <dbReference type="PROSITE" id="PS50026"/>
    </source>
</evidence>
<evidence type="ECO:0000256" key="13">
    <source>
        <dbReference type="ARBA" id="ARBA00023170"/>
    </source>
</evidence>
<evidence type="ECO:0000256" key="17">
    <source>
        <dbReference type="PIRNR" id="PIRNR000641"/>
    </source>
</evidence>
<feature type="domain" description="Bulb-type lectin" evidence="23">
    <location>
        <begin position="62"/>
        <end position="179"/>
    </location>
</feature>
<name>A0ABM1FHT8_SOLPN</name>
<evidence type="ECO:0000256" key="15">
    <source>
        <dbReference type="ARBA" id="ARBA00047899"/>
    </source>
</evidence>
<feature type="transmembrane region" description="Helical" evidence="20">
    <location>
        <begin position="471"/>
        <end position="493"/>
    </location>
</feature>
<evidence type="ECO:0000256" key="16">
    <source>
        <dbReference type="ARBA" id="ARBA00048679"/>
    </source>
</evidence>
<evidence type="ECO:0000256" key="12">
    <source>
        <dbReference type="ARBA" id="ARBA00023157"/>
    </source>
</evidence>
<dbReference type="InterPro" id="IPR000858">
    <property type="entry name" value="S_locus_glycoprot_dom"/>
</dbReference>
<dbReference type="InterPro" id="IPR036426">
    <property type="entry name" value="Bulb-type_lectin_dom_sf"/>
</dbReference>
<dbReference type="EC" id="2.7.11.1" evidence="17"/>
<evidence type="ECO:0000256" key="4">
    <source>
        <dbReference type="ARBA" id="ARBA00022679"/>
    </source>
</evidence>
<comment type="catalytic activity">
    <reaction evidence="15 17">
        <text>L-threonyl-[protein] + ATP = O-phospho-L-threonyl-[protein] + ADP + H(+)</text>
        <dbReference type="Rhea" id="RHEA:46608"/>
        <dbReference type="Rhea" id="RHEA-COMP:11060"/>
        <dbReference type="Rhea" id="RHEA-COMP:11605"/>
        <dbReference type="ChEBI" id="CHEBI:15378"/>
        <dbReference type="ChEBI" id="CHEBI:30013"/>
        <dbReference type="ChEBI" id="CHEBI:30616"/>
        <dbReference type="ChEBI" id="CHEBI:61977"/>
        <dbReference type="ChEBI" id="CHEBI:456216"/>
        <dbReference type="EC" id="2.7.11.1"/>
    </reaction>
</comment>
<evidence type="ECO:0000256" key="18">
    <source>
        <dbReference type="PROSITE-ProRule" id="PRU00076"/>
    </source>
</evidence>
<evidence type="ECO:0000313" key="24">
    <source>
        <dbReference type="Proteomes" id="UP000694930"/>
    </source>
</evidence>
<dbReference type="SUPFAM" id="SSF51110">
    <property type="entry name" value="alpha-D-mannose-specific plant lectins"/>
    <property type="match status" value="2"/>
</dbReference>
<evidence type="ECO:0000256" key="1">
    <source>
        <dbReference type="ARBA" id="ARBA00004167"/>
    </source>
</evidence>
<dbReference type="PROSITE" id="PS00107">
    <property type="entry name" value="PROTEIN_KINASE_ATP"/>
    <property type="match status" value="1"/>
</dbReference>
<gene>
    <name evidence="25" type="primary">LOC107003257</name>
</gene>
<dbReference type="Gene3D" id="2.90.10.10">
    <property type="entry name" value="Bulb-type lectin domain"/>
    <property type="match status" value="2"/>
</dbReference>
<dbReference type="InterPro" id="IPR017441">
    <property type="entry name" value="Protein_kinase_ATP_BS"/>
</dbReference>
<dbReference type="InterPro" id="IPR000742">
    <property type="entry name" value="EGF"/>
</dbReference>
<evidence type="ECO:0000256" key="5">
    <source>
        <dbReference type="ARBA" id="ARBA00022692"/>
    </source>
</evidence>
<evidence type="ECO:0000256" key="14">
    <source>
        <dbReference type="ARBA" id="ARBA00023180"/>
    </source>
</evidence>
<evidence type="ECO:0000256" key="3">
    <source>
        <dbReference type="ARBA" id="ARBA00022536"/>
    </source>
</evidence>
<proteinExistence type="inferred from homology"/>
<keyword evidence="3 18" id="KW-0245">EGF-like domain</keyword>
<evidence type="ECO:0000313" key="25">
    <source>
        <dbReference type="RefSeq" id="XP_015057045.2"/>
    </source>
</evidence>
<dbReference type="SMART" id="SM00108">
    <property type="entry name" value="B_lectin"/>
    <property type="match status" value="2"/>
</dbReference>
<dbReference type="InterPro" id="IPR008271">
    <property type="entry name" value="Ser/Thr_kinase_AS"/>
</dbReference>
<comment type="subcellular location">
    <subcellularLocation>
        <location evidence="1">Membrane</location>
        <topology evidence="1">Single-pass membrane protein</topology>
    </subcellularLocation>
</comment>
<keyword evidence="4 17" id="KW-0808">Transferase</keyword>
<keyword evidence="8 17" id="KW-0418">Kinase</keyword>
<evidence type="ECO:0000256" key="2">
    <source>
        <dbReference type="ARBA" id="ARBA00022527"/>
    </source>
</evidence>
<keyword evidence="5 20" id="KW-0812">Transmembrane</keyword>
<evidence type="ECO:0000256" key="8">
    <source>
        <dbReference type="ARBA" id="ARBA00022777"/>
    </source>
</evidence>
<sequence length="816" mass="91731">YSSSSLWILLSCNYKLNCISIFCDKSKFKKREEKLKSMAALLWLLILSAFHGVALAQQRQFNITLGSSLTPTTNSSWFSPSRRFAFGFYEQNNGYAVGILIVGMPKKTAVWTANRNSPAVPSNAVLLLTNDGRLIVQVGGQEITVVNLSGQVIASASMLDTGNFVLYDSDHNIIWQSFDNPTNTLLQGQHISARQELFSSASEADDSLGIFRLKMQDDGNLVQYPVNTPDTAPYSYYSTGTSGVGNNNTLNLDDDGLLYLLNSTKSLRNLTQGGNRRQRTIIYMLKIDADGILRIYSRSLNQQNSSVIWSSTDDRCTPKGLCGLNGFCTNIDDQAKCLCLPGFDFVMPGNWSAGCERNFTAETCQLKENTSKYYAMRTVENTGWEDSTCVVLAGTTKEDCEQACLQDCNCEAALFKDRECRKQRLPLRYGRRELSNSNLVLVKVGTNSIPNEGVPNQMIEETKGKKLRIEILIAGITLAVFALLVLGISVFLIHRNHVWTYRKIQDSRSVQLCEDVAPRAFSYAELELATSGFREALGRGAFGTVFKGILADDQKVTAVKRLDKELVEGETEFQTEIKIIGRTHHRNLVRLLGYCLEGSRRLLVYEYMTNGSLADILFTTEKQPTWEERCGMARDIARGLLYLHDECDTQIIHCDIKPQNILMDDQYCAKISDFGMAKLLKKDQTRTYTGIRGTRGYVAPEWHRKLPVTVKADVYSFGVVLLELICRRKCVDSSLDENESILEYWVYDCFDAGELDKLVKDEDVDRRQFERMVKISIWCIQDEPSLRPSMKKVLLMLEGTVEIPVPPSPTSFLSAI</sequence>
<accession>A0ABM1FHT8</accession>
<dbReference type="Gene3D" id="1.10.510.10">
    <property type="entry name" value="Transferase(Phosphotransferase) domain 1"/>
    <property type="match status" value="1"/>
</dbReference>
<dbReference type="CDD" id="cd14066">
    <property type="entry name" value="STKc_IRAK"/>
    <property type="match status" value="1"/>
</dbReference>
<feature type="domain" description="Protein kinase" evidence="21">
    <location>
        <begin position="531"/>
        <end position="813"/>
    </location>
</feature>
<feature type="binding site" evidence="19">
    <location>
        <position position="560"/>
    </location>
    <ligand>
        <name>ATP</name>
        <dbReference type="ChEBI" id="CHEBI:30616"/>
    </ligand>
</feature>
<evidence type="ECO:0000256" key="19">
    <source>
        <dbReference type="PROSITE-ProRule" id="PRU10141"/>
    </source>
</evidence>
<dbReference type="InterPro" id="IPR000719">
    <property type="entry name" value="Prot_kinase_dom"/>
</dbReference>
<evidence type="ECO:0000256" key="10">
    <source>
        <dbReference type="ARBA" id="ARBA00022989"/>
    </source>
</evidence>
<dbReference type="Gene3D" id="3.30.200.20">
    <property type="entry name" value="Phosphorylase Kinase, domain 1"/>
    <property type="match status" value="1"/>
</dbReference>
<protein>
    <recommendedName>
        <fullName evidence="17">Receptor-like serine/threonine-protein kinase</fullName>
        <ecNumber evidence="17">2.7.11.1</ecNumber>
    </recommendedName>
</protein>
<dbReference type="PROSITE" id="PS50011">
    <property type="entry name" value="PROTEIN_KINASE_DOM"/>
    <property type="match status" value="1"/>
</dbReference>
<organism evidence="24 25">
    <name type="scientific">Solanum pennellii</name>
    <name type="common">Tomato</name>
    <name type="synonym">Lycopersicon pennellii</name>
    <dbReference type="NCBI Taxonomy" id="28526"/>
    <lineage>
        <taxon>Eukaryota</taxon>
        <taxon>Viridiplantae</taxon>
        <taxon>Streptophyta</taxon>
        <taxon>Embryophyta</taxon>
        <taxon>Tracheophyta</taxon>
        <taxon>Spermatophyta</taxon>
        <taxon>Magnoliopsida</taxon>
        <taxon>eudicotyledons</taxon>
        <taxon>Gunneridae</taxon>
        <taxon>Pentapetalae</taxon>
        <taxon>asterids</taxon>
        <taxon>lamiids</taxon>
        <taxon>Solanales</taxon>
        <taxon>Solanaceae</taxon>
        <taxon>Solanoideae</taxon>
        <taxon>Solaneae</taxon>
        <taxon>Solanum</taxon>
        <taxon>Solanum subgen. Lycopersicon</taxon>
    </lineage>
</organism>
<evidence type="ECO:0000256" key="20">
    <source>
        <dbReference type="SAM" id="Phobius"/>
    </source>
</evidence>
<evidence type="ECO:0000256" key="11">
    <source>
        <dbReference type="ARBA" id="ARBA00023136"/>
    </source>
</evidence>
<dbReference type="RefSeq" id="XP_015057045.2">
    <property type="nucleotide sequence ID" value="XM_015201559.2"/>
</dbReference>
<keyword evidence="14" id="KW-0325">Glycoprotein</keyword>
<evidence type="ECO:0000256" key="9">
    <source>
        <dbReference type="ARBA" id="ARBA00022840"/>
    </source>
</evidence>
<reference evidence="24" key="1">
    <citation type="journal article" date="2014" name="Nat. Genet.">
        <title>The genome of the stress-tolerant wild tomato species Solanum pennellii.</title>
        <authorList>
            <person name="Bolger A."/>
            <person name="Scossa F."/>
            <person name="Bolger M.E."/>
            <person name="Lanz C."/>
            <person name="Maumus F."/>
            <person name="Tohge T."/>
            <person name="Quesneville H."/>
            <person name="Alseekh S."/>
            <person name="Sorensen I."/>
            <person name="Lichtenstein G."/>
            <person name="Fich E.A."/>
            <person name="Conte M."/>
            <person name="Keller H."/>
            <person name="Schneeberger K."/>
            <person name="Schwacke R."/>
            <person name="Ofner I."/>
            <person name="Vrebalov J."/>
            <person name="Xu Y."/>
            <person name="Osorio S."/>
            <person name="Aflitos S.A."/>
            <person name="Schijlen E."/>
            <person name="Jimenez-Gomez J.M."/>
            <person name="Ryngajllo M."/>
            <person name="Kimura S."/>
            <person name="Kumar R."/>
            <person name="Koenig D."/>
            <person name="Headland L.R."/>
            <person name="Maloof J.N."/>
            <person name="Sinha N."/>
            <person name="van Ham R.C."/>
            <person name="Lankhorst R.K."/>
            <person name="Mao L."/>
            <person name="Vogel A."/>
            <person name="Arsova B."/>
            <person name="Panstruga R."/>
            <person name="Fei Z."/>
            <person name="Rose J.K."/>
            <person name="Zamir D."/>
            <person name="Carrari F."/>
            <person name="Giovannoni J.J."/>
            <person name="Weigel D."/>
            <person name="Usadel B."/>
            <person name="Fernie A.R."/>
        </authorList>
    </citation>
    <scope>NUCLEOTIDE SEQUENCE [LARGE SCALE GENOMIC DNA]</scope>
    <source>
        <strain evidence="24">cv. LA0716</strain>
    </source>
</reference>
<comment type="caution">
    <text evidence="18">Lacks conserved residue(s) required for the propagation of feature annotation.</text>
</comment>
<dbReference type="SMART" id="SM00220">
    <property type="entry name" value="S_TKc"/>
    <property type="match status" value="1"/>
</dbReference>
<comment type="similarity">
    <text evidence="17">Belongs to the protein kinase superfamily. Ser/Thr protein kinase family.</text>
</comment>
<feature type="domain" description="EGF-like" evidence="22">
    <location>
        <begin position="312"/>
        <end position="349"/>
    </location>
</feature>
<dbReference type="Pfam" id="PF00069">
    <property type="entry name" value="Pkinase"/>
    <property type="match status" value="1"/>
</dbReference>
<evidence type="ECO:0000256" key="7">
    <source>
        <dbReference type="ARBA" id="ARBA00022741"/>
    </source>
</evidence>
<evidence type="ECO:0000256" key="6">
    <source>
        <dbReference type="ARBA" id="ARBA00022729"/>
    </source>
</evidence>
<dbReference type="PIRSF" id="PIRSF000641">
    <property type="entry name" value="SRK"/>
    <property type="match status" value="1"/>
</dbReference>
<evidence type="ECO:0000259" key="21">
    <source>
        <dbReference type="PROSITE" id="PS50011"/>
    </source>
</evidence>
<keyword evidence="12" id="KW-1015">Disulfide bond</keyword>
<evidence type="ECO:0000259" key="23">
    <source>
        <dbReference type="PROSITE" id="PS50927"/>
    </source>
</evidence>
<dbReference type="SUPFAM" id="SSF56112">
    <property type="entry name" value="Protein kinase-like (PK-like)"/>
    <property type="match status" value="1"/>
</dbReference>
<dbReference type="InterPro" id="IPR051343">
    <property type="entry name" value="G-type_lectin_kinases/EP1-like"/>
</dbReference>
<dbReference type="InterPro" id="IPR024171">
    <property type="entry name" value="SRK-like_kinase"/>
</dbReference>
<dbReference type="InterPro" id="IPR001480">
    <property type="entry name" value="Bulb-type_lectin_dom"/>
</dbReference>
<feature type="non-terminal residue" evidence="25">
    <location>
        <position position="1"/>
    </location>
</feature>
<keyword evidence="24" id="KW-1185">Reference proteome</keyword>